<keyword evidence="1" id="KW-0812">Transmembrane</keyword>
<keyword evidence="4" id="KW-1185">Reference proteome</keyword>
<feature type="transmembrane region" description="Helical" evidence="1">
    <location>
        <begin position="849"/>
        <end position="868"/>
    </location>
</feature>
<keyword evidence="1" id="KW-1133">Transmembrane helix</keyword>
<proteinExistence type="predicted"/>
<evidence type="ECO:0000313" key="4">
    <source>
        <dbReference type="Proteomes" id="UP001455709"/>
    </source>
</evidence>
<gene>
    <name evidence="3" type="ORF">ABGV49_13085</name>
</gene>
<feature type="domain" description="Toxin VasX N-terminal region" evidence="2">
    <location>
        <begin position="5"/>
        <end position="164"/>
    </location>
</feature>
<accession>A0ABV0FFX5</accession>
<sequence>MSQLCKECQASGLPILPARYAPVPKSVQAGLPGWATAARVKDVALGDNLHYALRTLRAGYVYLFYSKHARGSKLWECYSVTADGLLLKQPSPKAADSPKTSVVCKTAGHSNSRLHHLIIEQPEKCGATWIAFSEYKWSDKTLQRYAGDSKLRSARMQEIDPKAMAAGAANSHGTVASQAALEAIMEYHPGFAPDQLPFDKKFPPFSASNGTYQPAALERHFTRYPLYPRRGKAVETLQFMQVRAKKAAGGSNTPHVMALWDAIGTVQELNGYLGDTAALALAYVQEREFQFGAEQAIENIRKGLTEKAQDSQQRQQDQMMKRDTAIWYQPAEMAQRRAAIAAMPDPVLRQQRLEVCDLLDQWAGWQIPDVMGPQQLNAIDMRRVPEPERSRQIAALKAKVDAFRTQRGENYDKNIDHAGTQTWDKYKAQLLKDEQEGSLQQFITNRGKFDKAVAEQQKKRVASLLNWLSAPLLLDTLEDYHREDPKDGIEFETVVGHSILGINAIDAGQAKLEAWAKDVQIGSANLLYRALAQNQLKIKEELKQVLQQAKQNQETPYAAAVFAAIDNSKNFLQKLFDMYKENSALYELNHKAASPESATAFGVSLRAARTGKIDYVVMTAGNAIFKTFQPAASATASALGLGKAESWVGQKFIQGVLSMRALVRPADFKALAEAEHENWLLRKQALGNGPGSKGALRAKREGLRMIAQREAEFRRNQGKKLELAFQKFGQDAPGEKRAMVKEGRLTLVVALIEGAYIARTIFDKDKKLDADTCATLFASGAALTAMAIDSVSQPLIKVLPGGDQARSIQRLKLIGGLFMAASNLVGVVQDSISMKDAALTGQALTRNLYFAKVVLGGAAISISIASTFTYSAPIILRVSGSVAISETAAAIGGRAVAILAARIVFMTLGSWITLTTFAIQAILWAIQRNDLEIWLSQTPFGVDLSNSKAPKTVLELEKELSKIYKEQDKNERKKNAS</sequence>
<dbReference type="CDD" id="cd20707">
    <property type="entry name" value="MIX_III"/>
    <property type="match status" value="1"/>
</dbReference>
<evidence type="ECO:0000256" key="1">
    <source>
        <dbReference type="SAM" id="Phobius"/>
    </source>
</evidence>
<comment type="caution">
    <text evidence="3">The sequence shown here is derived from an EMBL/GenBank/DDBJ whole genome shotgun (WGS) entry which is preliminary data.</text>
</comment>
<evidence type="ECO:0000313" key="3">
    <source>
        <dbReference type="EMBL" id="MEO2217992.1"/>
    </source>
</evidence>
<keyword evidence="1" id="KW-0472">Membrane</keyword>
<dbReference type="EMBL" id="JBDOJC010000001">
    <property type="protein sequence ID" value="MEO2217992.1"/>
    <property type="molecule type" value="Genomic_DNA"/>
</dbReference>
<dbReference type="Pfam" id="PF20249">
    <property type="entry name" value="VasX_N"/>
    <property type="match status" value="1"/>
</dbReference>
<organism evidence="3 4">
    <name type="scientific">Chromobacterium vaccinii</name>
    <dbReference type="NCBI Taxonomy" id="1108595"/>
    <lineage>
        <taxon>Bacteria</taxon>
        <taxon>Pseudomonadati</taxon>
        <taxon>Pseudomonadota</taxon>
        <taxon>Betaproteobacteria</taxon>
        <taxon>Neisseriales</taxon>
        <taxon>Chromobacteriaceae</taxon>
        <taxon>Chromobacterium</taxon>
    </lineage>
</organism>
<feature type="transmembrane region" description="Helical" evidence="1">
    <location>
        <begin position="811"/>
        <end position="828"/>
    </location>
</feature>
<dbReference type="InterPro" id="IPR046864">
    <property type="entry name" value="VasX_N"/>
</dbReference>
<name>A0ABV0FFX5_9NEIS</name>
<protein>
    <submittedName>
        <fullName evidence="3">T6SS effector BTH_I2691 family protein</fullName>
    </submittedName>
</protein>
<dbReference type="NCBIfam" id="NF041559">
    <property type="entry name" value="BTH_I2691_fam"/>
    <property type="match status" value="1"/>
</dbReference>
<dbReference type="Proteomes" id="UP001455709">
    <property type="component" value="Unassembled WGS sequence"/>
</dbReference>
<dbReference type="InterPro" id="IPR048126">
    <property type="entry name" value="Toxin_VasX"/>
</dbReference>
<evidence type="ECO:0000259" key="2">
    <source>
        <dbReference type="Pfam" id="PF20249"/>
    </source>
</evidence>
<dbReference type="RefSeq" id="WP_347371005.1">
    <property type="nucleotide sequence ID" value="NZ_JBDOJC010000001.1"/>
</dbReference>
<reference evidence="3 4" key="1">
    <citation type="submission" date="2024-05" db="EMBL/GenBank/DDBJ databases">
        <authorList>
            <person name="De Oliveira J.P."/>
            <person name="Noriler S.A."/>
            <person name="De Oliveira A.G."/>
            <person name="Sipoli D.S."/>
        </authorList>
    </citation>
    <scope>NUCLEOTIDE SEQUENCE [LARGE SCALE GENOMIC DNA]</scope>
    <source>
        <strain evidence="3 4">LABIM189</strain>
    </source>
</reference>